<name>A0A7R9BP70_9CRUS</name>
<evidence type="ECO:0000313" key="3">
    <source>
        <dbReference type="Proteomes" id="UP000678499"/>
    </source>
</evidence>
<feature type="compositionally biased region" description="Basic and acidic residues" evidence="1">
    <location>
        <begin position="13"/>
        <end position="24"/>
    </location>
</feature>
<reference evidence="2" key="1">
    <citation type="submission" date="2020-11" db="EMBL/GenBank/DDBJ databases">
        <authorList>
            <person name="Tran Van P."/>
        </authorList>
    </citation>
    <scope>NUCLEOTIDE SEQUENCE</scope>
</reference>
<dbReference type="Proteomes" id="UP000678499">
    <property type="component" value="Unassembled WGS sequence"/>
</dbReference>
<feature type="region of interest" description="Disordered" evidence="1">
    <location>
        <begin position="292"/>
        <end position="331"/>
    </location>
</feature>
<evidence type="ECO:0000256" key="1">
    <source>
        <dbReference type="SAM" id="MobiDB-lite"/>
    </source>
</evidence>
<accession>A0A7R9BP70</accession>
<dbReference type="AlphaFoldDB" id="A0A7R9BP70"/>
<gene>
    <name evidence="2" type="ORF">NMOB1V02_LOCUS5340</name>
</gene>
<dbReference type="EMBL" id="OA882993">
    <property type="protein sequence ID" value="CAD7277610.1"/>
    <property type="molecule type" value="Genomic_DNA"/>
</dbReference>
<evidence type="ECO:0000313" key="2">
    <source>
        <dbReference type="EMBL" id="CAD7277610.1"/>
    </source>
</evidence>
<proteinExistence type="predicted"/>
<sequence length="407" mass="43978">MAPALSEACSVRRKPDIGSREPVKQHLQRKVPSSPVAASPPPSPPVASLGDKLQQARPGTLDPCFAAPATGDTPPRHCLSPLSPPLSPPATDHDATRRFILDLAAKKVVVAATAAAAAVVGDQTCDLDLDCHLPDSPSSQLSVAHCPRGLVEFTLPPHPPPPSSLMSAAAAPQDTAAIIMQLTEKAKARQVEAHRSRSRSLRRARCITISLIYANALRLAKCVVVAKKKRPEEVTVGEASEDALRTGATLRELEERFEIRQTAKRYLNRLHSLFGRLGQLLSRHDHWKRVDGGDDMDEEVVDDGDDYGEATESSSGGESCDEHEGMGSRVRAPRQDRIGATVPSIERRALSRWLVDSHTLGARWSWLQIKSDNLIKAAHSLENQRRLCSGANAVPTSEFRGDVPGGL</sequence>
<keyword evidence="3" id="KW-1185">Reference proteome</keyword>
<feature type="compositionally biased region" description="Acidic residues" evidence="1">
    <location>
        <begin position="293"/>
        <end position="309"/>
    </location>
</feature>
<protein>
    <submittedName>
        <fullName evidence="2">Uncharacterized protein</fullName>
    </submittedName>
</protein>
<organism evidence="2">
    <name type="scientific">Notodromas monacha</name>
    <dbReference type="NCBI Taxonomy" id="399045"/>
    <lineage>
        <taxon>Eukaryota</taxon>
        <taxon>Metazoa</taxon>
        <taxon>Ecdysozoa</taxon>
        <taxon>Arthropoda</taxon>
        <taxon>Crustacea</taxon>
        <taxon>Oligostraca</taxon>
        <taxon>Ostracoda</taxon>
        <taxon>Podocopa</taxon>
        <taxon>Podocopida</taxon>
        <taxon>Cypridocopina</taxon>
        <taxon>Cypridoidea</taxon>
        <taxon>Cyprididae</taxon>
        <taxon>Notodromas</taxon>
    </lineage>
</organism>
<feature type="region of interest" description="Disordered" evidence="1">
    <location>
        <begin position="1"/>
        <end position="69"/>
    </location>
</feature>
<dbReference type="EMBL" id="CAJPEX010000956">
    <property type="protein sequence ID" value="CAG0917762.1"/>
    <property type="molecule type" value="Genomic_DNA"/>
</dbReference>